<comment type="subcellular location">
    <subcellularLocation>
        <location evidence="1">Membrane</location>
        <topology evidence="1">Single-pass type I membrane protein</topology>
    </subcellularLocation>
</comment>
<reference evidence="11" key="1">
    <citation type="submission" date="2016-06" db="EMBL/GenBank/DDBJ databases">
        <title>Parallel loss of symbiosis genes in relatives of nitrogen-fixing non-legume Parasponia.</title>
        <authorList>
            <person name="Van Velzen R."/>
            <person name="Holmer R."/>
            <person name="Bu F."/>
            <person name="Rutten L."/>
            <person name="Van Zeijl A."/>
            <person name="Liu W."/>
            <person name="Santuari L."/>
            <person name="Cao Q."/>
            <person name="Sharma T."/>
            <person name="Shen D."/>
            <person name="Roswanjaya Y."/>
            <person name="Wardhani T."/>
            <person name="Kalhor M.S."/>
            <person name="Jansen J."/>
            <person name="Van den Hoogen J."/>
            <person name="Gungor B."/>
            <person name="Hartog M."/>
            <person name="Hontelez J."/>
            <person name="Verver J."/>
            <person name="Yang W.-C."/>
            <person name="Schijlen E."/>
            <person name="Repin R."/>
            <person name="Schilthuizen M."/>
            <person name="Schranz E."/>
            <person name="Heidstra R."/>
            <person name="Miyata K."/>
            <person name="Fedorova E."/>
            <person name="Kohlen W."/>
            <person name="Bisseling T."/>
            <person name="Smit S."/>
            <person name="Geurts R."/>
        </authorList>
    </citation>
    <scope>NUCLEOTIDE SEQUENCE [LARGE SCALE GENOMIC DNA]</scope>
    <source>
        <strain evidence="11">cv. WU1-14</strain>
    </source>
</reference>
<protein>
    <recommendedName>
        <fullName evidence="12">Transmembrane protein</fullName>
    </recommendedName>
</protein>
<accession>A0A2P5CB81</accession>
<evidence type="ECO:0000256" key="1">
    <source>
        <dbReference type="ARBA" id="ARBA00004479"/>
    </source>
</evidence>
<evidence type="ECO:0000256" key="5">
    <source>
        <dbReference type="ARBA" id="ARBA00023136"/>
    </source>
</evidence>
<dbReference type="GO" id="GO:0016020">
    <property type="term" value="C:membrane"/>
    <property type="evidence" value="ECO:0007669"/>
    <property type="project" value="UniProtKB-SubCell"/>
</dbReference>
<evidence type="ECO:0008006" key="12">
    <source>
        <dbReference type="Google" id="ProtNLM"/>
    </source>
</evidence>
<dbReference type="STRING" id="3476.A0A2P5CB81"/>
<dbReference type="EMBL" id="JXTB01000151">
    <property type="protein sequence ID" value="PON58255.1"/>
    <property type="molecule type" value="Genomic_DNA"/>
</dbReference>
<dbReference type="PANTHER" id="PTHR48063">
    <property type="entry name" value="LRR RECEPTOR-LIKE KINASE"/>
    <property type="match status" value="1"/>
</dbReference>
<organism evidence="10 11">
    <name type="scientific">Parasponia andersonii</name>
    <name type="common">Sponia andersonii</name>
    <dbReference type="NCBI Taxonomy" id="3476"/>
    <lineage>
        <taxon>Eukaryota</taxon>
        <taxon>Viridiplantae</taxon>
        <taxon>Streptophyta</taxon>
        <taxon>Embryophyta</taxon>
        <taxon>Tracheophyta</taxon>
        <taxon>Spermatophyta</taxon>
        <taxon>Magnoliopsida</taxon>
        <taxon>eudicotyledons</taxon>
        <taxon>Gunneridae</taxon>
        <taxon>Pentapetalae</taxon>
        <taxon>rosids</taxon>
        <taxon>fabids</taxon>
        <taxon>Rosales</taxon>
        <taxon>Cannabaceae</taxon>
        <taxon>Parasponia</taxon>
    </lineage>
</organism>
<keyword evidence="3" id="KW-0732">Signal</keyword>
<dbReference type="PANTHER" id="PTHR48063:SF98">
    <property type="entry name" value="LRR RECEPTOR-LIKE SERINE_THREONINE-PROTEIN KINASE FLS2"/>
    <property type="match status" value="1"/>
</dbReference>
<feature type="transmembrane region" description="Helical" evidence="9">
    <location>
        <begin position="44"/>
        <end position="67"/>
    </location>
</feature>
<dbReference type="InterPro" id="IPR046956">
    <property type="entry name" value="RLP23-like"/>
</dbReference>
<proteinExistence type="predicted"/>
<evidence type="ECO:0000256" key="8">
    <source>
        <dbReference type="SAM" id="MobiDB-lite"/>
    </source>
</evidence>
<gene>
    <name evidence="10" type="ORF">PanWU01x14_168540</name>
</gene>
<evidence type="ECO:0000256" key="9">
    <source>
        <dbReference type="SAM" id="Phobius"/>
    </source>
</evidence>
<dbReference type="Proteomes" id="UP000237105">
    <property type="component" value="Unassembled WGS sequence"/>
</dbReference>
<evidence type="ECO:0000313" key="11">
    <source>
        <dbReference type="Proteomes" id="UP000237105"/>
    </source>
</evidence>
<evidence type="ECO:0000256" key="2">
    <source>
        <dbReference type="ARBA" id="ARBA00022692"/>
    </source>
</evidence>
<name>A0A2P5CB81_PARAD</name>
<evidence type="ECO:0000313" key="10">
    <source>
        <dbReference type="EMBL" id="PON58255.1"/>
    </source>
</evidence>
<keyword evidence="2 9" id="KW-0812">Transmembrane</keyword>
<evidence type="ECO:0000256" key="7">
    <source>
        <dbReference type="ARBA" id="ARBA00023180"/>
    </source>
</evidence>
<evidence type="ECO:0000256" key="6">
    <source>
        <dbReference type="ARBA" id="ARBA00023170"/>
    </source>
</evidence>
<dbReference type="OrthoDB" id="1748906at2759"/>
<comment type="caution">
    <text evidence="10">The sequence shown here is derived from an EMBL/GenBank/DDBJ whole genome shotgun (WGS) entry which is preliminary data.</text>
</comment>
<keyword evidence="11" id="KW-1185">Reference proteome</keyword>
<dbReference type="AlphaFoldDB" id="A0A2P5CB81"/>
<sequence length="106" mass="12505">MENLQLCGPPLTKNCPGDDETDEKPRGPENDENQENQYKELVTFGFYVCIGVGFIVGFWVVCGSLLFHASWRYAYFRFWNNINDRIYVTTQGWSRQDCRENLHTKW</sequence>
<keyword evidence="5 9" id="KW-0472">Membrane</keyword>
<keyword evidence="7" id="KW-0325">Glycoprotein</keyword>
<evidence type="ECO:0000256" key="3">
    <source>
        <dbReference type="ARBA" id="ARBA00022729"/>
    </source>
</evidence>
<feature type="region of interest" description="Disordered" evidence="8">
    <location>
        <begin position="1"/>
        <end position="34"/>
    </location>
</feature>
<keyword evidence="4 9" id="KW-1133">Transmembrane helix</keyword>
<evidence type="ECO:0000256" key="4">
    <source>
        <dbReference type="ARBA" id="ARBA00022989"/>
    </source>
</evidence>
<keyword evidence="6" id="KW-0675">Receptor</keyword>